<dbReference type="Gene3D" id="3.40.50.10140">
    <property type="entry name" value="Toll/interleukin-1 receptor homology (TIR) domain"/>
    <property type="match status" value="1"/>
</dbReference>
<protein>
    <recommendedName>
        <fullName evidence="2">TIR domain-containing protein</fullName>
    </recommendedName>
</protein>
<keyword evidence="1" id="KW-0472">Membrane</keyword>
<feature type="transmembrane region" description="Helical" evidence="1">
    <location>
        <begin position="75"/>
        <end position="97"/>
    </location>
</feature>
<evidence type="ECO:0000313" key="3">
    <source>
        <dbReference type="EMBL" id="EPZ14982.1"/>
    </source>
</evidence>
<keyword evidence="1" id="KW-0812">Transmembrane</keyword>
<dbReference type="SUPFAM" id="SSF52200">
    <property type="entry name" value="Toll/Interleukin receptor TIR domain"/>
    <property type="match status" value="1"/>
</dbReference>
<dbReference type="Pfam" id="PF13676">
    <property type="entry name" value="TIR_2"/>
    <property type="match status" value="1"/>
</dbReference>
<dbReference type="InterPro" id="IPR035897">
    <property type="entry name" value="Toll_tir_struct_dom_sf"/>
</dbReference>
<comment type="caution">
    <text evidence="3">The sequence shown here is derived from an EMBL/GenBank/DDBJ whole genome shotgun (WGS) entry which is preliminary data.</text>
</comment>
<dbReference type="InterPro" id="IPR000157">
    <property type="entry name" value="TIR_dom"/>
</dbReference>
<dbReference type="PATRIC" id="fig|1348657.5.peg.2532"/>
<evidence type="ECO:0000259" key="2">
    <source>
        <dbReference type="Pfam" id="PF13676"/>
    </source>
</evidence>
<accession>S9ZNA5</accession>
<reference evidence="3 4" key="1">
    <citation type="submission" date="2013-06" db="EMBL/GenBank/DDBJ databases">
        <title>Draft genome sequence of Thauera terpenica.</title>
        <authorList>
            <person name="Liu B."/>
            <person name="Frostegard A.H."/>
            <person name="Shapleigh J.P."/>
        </authorList>
    </citation>
    <scope>NUCLEOTIDE SEQUENCE [LARGE SCALE GENOMIC DNA]</scope>
    <source>
        <strain evidence="3 4">58Eu</strain>
    </source>
</reference>
<feature type="domain" description="TIR" evidence="2">
    <location>
        <begin position="140"/>
        <end position="280"/>
    </location>
</feature>
<gene>
    <name evidence="3" type="ORF">M622_17240</name>
</gene>
<dbReference type="eggNOG" id="COG2815">
    <property type="taxonomic scope" value="Bacteria"/>
</dbReference>
<evidence type="ECO:0000256" key="1">
    <source>
        <dbReference type="SAM" id="Phobius"/>
    </source>
</evidence>
<dbReference type="EMBL" id="ATJV01000065">
    <property type="protein sequence ID" value="EPZ14982.1"/>
    <property type="molecule type" value="Genomic_DNA"/>
</dbReference>
<evidence type="ECO:0000313" key="4">
    <source>
        <dbReference type="Proteomes" id="UP000015455"/>
    </source>
</evidence>
<proteinExistence type="predicted"/>
<dbReference type="Proteomes" id="UP000015455">
    <property type="component" value="Unassembled WGS sequence"/>
</dbReference>
<dbReference type="AlphaFoldDB" id="S9ZNA5"/>
<feature type="transmembrane region" description="Helical" evidence="1">
    <location>
        <begin position="103"/>
        <end position="123"/>
    </location>
</feature>
<dbReference type="GO" id="GO:0007165">
    <property type="term" value="P:signal transduction"/>
    <property type="evidence" value="ECO:0007669"/>
    <property type="project" value="InterPro"/>
</dbReference>
<dbReference type="RefSeq" id="WP_021249930.1">
    <property type="nucleotide sequence ID" value="NZ_ATJV01000065.1"/>
</dbReference>
<keyword evidence="1" id="KW-1133">Transmembrane helix</keyword>
<dbReference type="OrthoDB" id="574237at2"/>
<keyword evidence="4" id="KW-1185">Reference proteome</keyword>
<feature type="transmembrane region" description="Helical" evidence="1">
    <location>
        <begin position="42"/>
        <end position="63"/>
    </location>
</feature>
<dbReference type="STRING" id="1348657.M622_17240"/>
<sequence>MSTVENDPRVLRRLAQVSLLFALASLLATAAALVLLPNAASLGQWIVVGAGGLLGLAAFAFGVTISLRKPFARRLGFVVVALACLVAVLFGLLAIAVPASATAYGTWLAVVLAYVAFASHRLVRWPTGVLADEPRVSLGVFISYRRDDSRETVGRIHDVLRQGFEEERLFLDVYRQAAGEDYRRVIGRALDRSQVVLVVIGVRWLTVGSQDGKRRIDDPEDMVRIEIETALARGLKVIPLLVQAATMPTAAQLPPTLHGLAYLTALQLRPDPDFKPDMQRLITALRTLSASATG</sequence>
<name>S9ZNA5_9RHOO</name>
<organism evidence="3 4">
    <name type="scientific">Thauera terpenica 58Eu</name>
    <dbReference type="NCBI Taxonomy" id="1348657"/>
    <lineage>
        <taxon>Bacteria</taxon>
        <taxon>Pseudomonadati</taxon>
        <taxon>Pseudomonadota</taxon>
        <taxon>Betaproteobacteria</taxon>
        <taxon>Rhodocyclales</taxon>
        <taxon>Zoogloeaceae</taxon>
        <taxon>Thauera</taxon>
    </lineage>
</organism>